<dbReference type="EMBL" id="FOCL01000001">
    <property type="protein sequence ID" value="SEM84174.1"/>
    <property type="molecule type" value="Genomic_DNA"/>
</dbReference>
<dbReference type="STRING" id="551995.SAMN05192574_101978"/>
<proteinExistence type="predicted"/>
<dbReference type="OrthoDB" id="799263at2"/>
<keyword evidence="2" id="KW-1185">Reference proteome</keyword>
<evidence type="ECO:0000313" key="2">
    <source>
        <dbReference type="Proteomes" id="UP000198942"/>
    </source>
</evidence>
<accession>A0A1H8BPX0</accession>
<sequence length="65" mass="7396">MNKQHLTAGTLLRYVGKPFEGLDPQSPQAEFLGYDSNGWTGIWINYKEEVRFVSLSDVEIDHAII</sequence>
<gene>
    <name evidence="1" type="ORF">SAMN05192574_101978</name>
</gene>
<dbReference type="AlphaFoldDB" id="A0A1H8BPX0"/>
<reference evidence="2" key="1">
    <citation type="submission" date="2016-10" db="EMBL/GenBank/DDBJ databases">
        <authorList>
            <person name="Varghese N."/>
            <person name="Submissions S."/>
        </authorList>
    </citation>
    <scope>NUCLEOTIDE SEQUENCE [LARGE SCALE GENOMIC DNA]</scope>
    <source>
        <strain evidence="2">Gh-48</strain>
    </source>
</reference>
<evidence type="ECO:0000313" key="1">
    <source>
        <dbReference type="EMBL" id="SEM84174.1"/>
    </source>
</evidence>
<dbReference type="RefSeq" id="WP_091208334.1">
    <property type="nucleotide sequence ID" value="NZ_FOCL01000001.1"/>
</dbReference>
<dbReference type="Proteomes" id="UP000198942">
    <property type="component" value="Unassembled WGS sequence"/>
</dbReference>
<organism evidence="1 2">
    <name type="scientific">Mucilaginibacter gossypiicola</name>
    <dbReference type="NCBI Taxonomy" id="551995"/>
    <lineage>
        <taxon>Bacteria</taxon>
        <taxon>Pseudomonadati</taxon>
        <taxon>Bacteroidota</taxon>
        <taxon>Sphingobacteriia</taxon>
        <taxon>Sphingobacteriales</taxon>
        <taxon>Sphingobacteriaceae</taxon>
        <taxon>Mucilaginibacter</taxon>
    </lineage>
</organism>
<name>A0A1H8BPX0_9SPHI</name>
<protein>
    <submittedName>
        <fullName evidence="1">Uncharacterized protein</fullName>
    </submittedName>
</protein>